<name>A0A4V2S6S1_9PSEU</name>
<evidence type="ECO:0000313" key="2">
    <source>
        <dbReference type="Proteomes" id="UP000295680"/>
    </source>
</evidence>
<dbReference type="OrthoDB" id="3481432at2"/>
<proteinExistence type="predicted"/>
<dbReference type="RefSeq" id="WP_132120997.1">
    <property type="nucleotide sequence ID" value="NZ_SLWS01000006.1"/>
</dbReference>
<gene>
    <name evidence="1" type="ORF">EV192_106647</name>
</gene>
<organism evidence="1 2">
    <name type="scientific">Actinocrispum wychmicini</name>
    <dbReference type="NCBI Taxonomy" id="1213861"/>
    <lineage>
        <taxon>Bacteria</taxon>
        <taxon>Bacillati</taxon>
        <taxon>Actinomycetota</taxon>
        <taxon>Actinomycetes</taxon>
        <taxon>Pseudonocardiales</taxon>
        <taxon>Pseudonocardiaceae</taxon>
        <taxon>Actinocrispum</taxon>
    </lineage>
</organism>
<keyword evidence="2" id="KW-1185">Reference proteome</keyword>
<reference evidence="1 2" key="1">
    <citation type="submission" date="2019-03" db="EMBL/GenBank/DDBJ databases">
        <title>Genomic Encyclopedia of Type Strains, Phase IV (KMG-IV): sequencing the most valuable type-strain genomes for metagenomic binning, comparative biology and taxonomic classification.</title>
        <authorList>
            <person name="Goeker M."/>
        </authorList>
    </citation>
    <scope>NUCLEOTIDE SEQUENCE [LARGE SCALE GENOMIC DNA]</scope>
    <source>
        <strain evidence="1 2">DSM 45934</strain>
    </source>
</reference>
<dbReference type="Proteomes" id="UP000295680">
    <property type="component" value="Unassembled WGS sequence"/>
</dbReference>
<comment type="caution">
    <text evidence="1">The sequence shown here is derived from an EMBL/GenBank/DDBJ whole genome shotgun (WGS) entry which is preliminary data.</text>
</comment>
<dbReference type="EMBL" id="SLWS01000006">
    <property type="protein sequence ID" value="TCO57170.1"/>
    <property type="molecule type" value="Genomic_DNA"/>
</dbReference>
<accession>A0A4V2S6S1</accession>
<evidence type="ECO:0000313" key="1">
    <source>
        <dbReference type="EMBL" id="TCO57170.1"/>
    </source>
</evidence>
<protein>
    <submittedName>
        <fullName evidence="1">Uncharacterized protein</fullName>
    </submittedName>
</protein>
<sequence length="144" mass="15945">MNDYYQFVETLRSERARLEETLANDVPLVESLRFAVPIHIEYVSRWDERVRQGHTREAATTIGIYGDALQFRGKNAALAFNSLARGLALLAYQPGGVAFAGLYWCVGSGHHGIATERAGEPPYSPDHQNIAYCGYDTPAKDDAP</sequence>
<dbReference type="AlphaFoldDB" id="A0A4V2S6S1"/>